<dbReference type="FunFam" id="3.40.50.300:FF:000008">
    <property type="entry name" value="ATP-dependent RNA helicase RhlB"/>
    <property type="match status" value="1"/>
</dbReference>
<dbReference type="InterPro" id="IPR001650">
    <property type="entry name" value="Helicase_C-like"/>
</dbReference>
<evidence type="ECO:0000256" key="1">
    <source>
        <dbReference type="ARBA" id="ARBA00010132"/>
    </source>
</evidence>
<feature type="compositionally biased region" description="Gly residues" evidence="11">
    <location>
        <begin position="127"/>
        <end position="157"/>
    </location>
</feature>
<feature type="compositionally biased region" description="Polar residues" evidence="11">
    <location>
        <begin position="53"/>
        <end position="69"/>
    </location>
</feature>
<dbReference type="CDD" id="cd18052">
    <property type="entry name" value="DEADc_DDX4"/>
    <property type="match status" value="1"/>
</dbReference>
<feature type="compositionally biased region" description="Gly residues" evidence="11">
    <location>
        <begin position="165"/>
        <end position="184"/>
    </location>
</feature>
<comment type="similarity">
    <text evidence="1">Belongs to the DEAD box helicase family. DDX4/VASA subfamily.</text>
</comment>
<dbReference type="SUPFAM" id="SSF52540">
    <property type="entry name" value="P-loop containing nucleoside triphosphate hydrolases"/>
    <property type="match status" value="1"/>
</dbReference>
<dbReference type="EC" id="3.6.4.13" evidence="2"/>
<evidence type="ECO:0000256" key="10">
    <source>
        <dbReference type="RuleBase" id="RU000492"/>
    </source>
</evidence>
<feature type="domain" description="Helicase ATP-binding" evidence="13">
    <location>
        <begin position="312"/>
        <end position="495"/>
    </location>
</feature>
<dbReference type="PROSITE" id="PS50158">
    <property type="entry name" value="ZF_CCHC"/>
    <property type="match status" value="1"/>
</dbReference>
<evidence type="ECO:0000256" key="5">
    <source>
        <dbReference type="ARBA" id="ARBA00022806"/>
    </source>
</evidence>
<dbReference type="PROSITE" id="PS00039">
    <property type="entry name" value="DEAD_ATP_HELICASE"/>
    <property type="match status" value="1"/>
</dbReference>
<dbReference type="GO" id="GO:0005524">
    <property type="term" value="F:ATP binding"/>
    <property type="evidence" value="ECO:0007669"/>
    <property type="project" value="UniProtKB-KW"/>
</dbReference>
<evidence type="ECO:0000256" key="11">
    <source>
        <dbReference type="SAM" id="MobiDB-lite"/>
    </source>
</evidence>
<name>A0AAU9WXR9_9CNID</name>
<dbReference type="SUPFAM" id="SSF57756">
    <property type="entry name" value="Retrovirus zinc finger-like domains"/>
    <property type="match status" value="1"/>
</dbReference>
<evidence type="ECO:0000259" key="13">
    <source>
        <dbReference type="PROSITE" id="PS51192"/>
    </source>
</evidence>
<dbReference type="Pfam" id="PF00098">
    <property type="entry name" value="zf-CCHC"/>
    <property type="match status" value="1"/>
</dbReference>
<dbReference type="Pfam" id="PF00271">
    <property type="entry name" value="Helicase_C"/>
    <property type="match status" value="1"/>
</dbReference>
<keyword evidence="4 10" id="KW-0378">Hydrolase</keyword>
<feature type="domain" description="CCHC-type" evidence="12">
    <location>
        <begin position="209"/>
        <end position="224"/>
    </location>
</feature>
<dbReference type="FunFam" id="3.40.50.300:FF:000397">
    <property type="entry name" value="Probable ATP-dependent RNA helicase DDX4"/>
    <property type="match status" value="1"/>
</dbReference>
<evidence type="ECO:0000256" key="2">
    <source>
        <dbReference type="ARBA" id="ARBA00012552"/>
    </source>
</evidence>
<organism evidence="16 17">
    <name type="scientific">Pocillopora meandrina</name>
    <dbReference type="NCBI Taxonomy" id="46732"/>
    <lineage>
        <taxon>Eukaryota</taxon>
        <taxon>Metazoa</taxon>
        <taxon>Cnidaria</taxon>
        <taxon>Anthozoa</taxon>
        <taxon>Hexacorallia</taxon>
        <taxon>Scleractinia</taxon>
        <taxon>Astrocoeniina</taxon>
        <taxon>Pocilloporidae</taxon>
        <taxon>Pocillopora</taxon>
    </lineage>
</organism>
<evidence type="ECO:0000259" key="15">
    <source>
        <dbReference type="PROSITE" id="PS51195"/>
    </source>
</evidence>
<dbReference type="GO" id="GO:0003676">
    <property type="term" value="F:nucleic acid binding"/>
    <property type="evidence" value="ECO:0007669"/>
    <property type="project" value="InterPro"/>
</dbReference>
<dbReference type="GO" id="GO:0008270">
    <property type="term" value="F:zinc ion binding"/>
    <property type="evidence" value="ECO:0007669"/>
    <property type="project" value="UniProtKB-KW"/>
</dbReference>
<evidence type="ECO:0000256" key="4">
    <source>
        <dbReference type="ARBA" id="ARBA00022801"/>
    </source>
</evidence>
<dbReference type="GO" id="GO:0016787">
    <property type="term" value="F:hydrolase activity"/>
    <property type="evidence" value="ECO:0007669"/>
    <property type="project" value="UniProtKB-KW"/>
</dbReference>
<evidence type="ECO:0000256" key="8">
    <source>
        <dbReference type="PROSITE-ProRule" id="PRU00047"/>
    </source>
</evidence>
<feature type="region of interest" description="Disordered" evidence="11">
    <location>
        <begin position="681"/>
        <end position="730"/>
    </location>
</feature>
<feature type="region of interest" description="Disordered" evidence="11">
    <location>
        <begin position="223"/>
        <end position="245"/>
    </location>
</feature>
<reference evidence="16 17" key="1">
    <citation type="submission" date="2022-05" db="EMBL/GenBank/DDBJ databases">
        <authorList>
            <consortium name="Genoscope - CEA"/>
            <person name="William W."/>
        </authorList>
    </citation>
    <scope>NUCLEOTIDE SEQUENCE [LARGE SCALE GENOMIC DNA]</scope>
</reference>
<comment type="caution">
    <text evidence="16">The sequence shown here is derived from an EMBL/GenBank/DDBJ whole genome shotgun (WGS) entry which is preliminary data.</text>
</comment>
<dbReference type="PANTHER" id="PTHR47958">
    <property type="entry name" value="ATP-DEPENDENT RNA HELICASE DBP3"/>
    <property type="match status" value="1"/>
</dbReference>
<evidence type="ECO:0000313" key="17">
    <source>
        <dbReference type="Proteomes" id="UP001159428"/>
    </source>
</evidence>
<sequence length="730" mass="77523">MADDWEDGSSTTTSFGGGFGASKGRGFGTWSSNDNSVDEAPRRKGFGRGGFGSANTDSTLTNGFESGNQGAFGGGRGFGRGGGGSDSEKPAARGFGSSGGGFGNRAGGFGRSGGGFDGGTDDEPRENGGGFGSKKRGGFGGSGFGGGGGGGGGFSGGDDGEDGGGRGGGFGSSSGNRKGGGGWHTGREEGHFAKEYPSRESGGGGGRGCHSCGEEGHFARECPNKEQDENKPGPVTYVPPDPSEKEEEMFRSIERGINFDKYDEIPVEVTGKGKETITPIQSFQEANLRESLLLNVQKAKYTKPTPVQKYAIPTILAGRDVMACAQTGSGKTAAFLLPAMSGILNSGLASSELSGIQTPQGLCISPTRELASQIFNEARKFSLGTMLKAVCIYGGVSVSHHLRQVQRGCNFLVATPGRLKHFVEQGQVSLEKVQYLILDEADRMLDMGFEADIRKIVETLGMPEKTERQTLMFSATFPEEIQRLAGDFLNDYLFLTVGRVGGTTSDIQQTILDVPENQKREKLTELLSCSGTDRTLVFVESKRGADFLASLLSQEGFPTTSIHGDRLQQEREEALRDFRLGRCPVLIATNVAARGLDIDDVRHVVNYDLPNEIEEFVHRIGRTGRIGHEGKATTFFQKGKDDKIARALVKILSDASQEVPEWLEEIAESAVGTSYGPAGGRFASRDTRKQFGNSDGWGGEWNSEEANTQTSQINGTAAWSSAGGTEEEEW</sequence>
<dbReference type="GO" id="GO:0003724">
    <property type="term" value="F:RNA helicase activity"/>
    <property type="evidence" value="ECO:0007669"/>
    <property type="project" value="UniProtKB-EC"/>
</dbReference>
<dbReference type="InterPro" id="IPR014014">
    <property type="entry name" value="RNA_helicase_DEAD_Q_motif"/>
</dbReference>
<evidence type="ECO:0000256" key="9">
    <source>
        <dbReference type="PROSITE-ProRule" id="PRU00552"/>
    </source>
</evidence>
<dbReference type="PROSITE" id="PS51194">
    <property type="entry name" value="HELICASE_CTER"/>
    <property type="match status" value="1"/>
</dbReference>
<dbReference type="AlphaFoldDB" id="A0AAU9WXR9"/>
<feature type="domain" description="Helicase C-terminal" evidence="14">
    <location>
        <begin position="506"/>
        <end position="667"/>
    </location>
</feature>
<dbReference type="SMART" id="SM00487">
    <property type="entry name" value="DEXDc"/>
    <property type="match status" value="1"/>
</dbReference>
<feature type="domain" description="DEAD-box RNA helicase Q" evidence="15">
    <location>
        <begin position="281"/>
        <end position="309"/>
    </location>
</feature>
<feature type="short sequence motif" description="Q motif" evidence="9">
    <location>
        <begin position="281"/>
        <end position="309"/>
    </location>
</feature>
<dbReference type="SMART" id="SM00343">
    <property type="entry name" value="ZnF_C2HC"/>
    <property type="match status" value="1"/>
</dbReference>
<dbReference type="InterPro" id="IPR027417">
    <property type="entry name" value="P-loop_NTPase"/>
</dbReference>
<keyword evidence="8" id="KW-0479">Metal-binding</keyword>
<protein>
    <recommendedName>
        <fullName evidence="2">RNA helicase</fullName>
        <ecNumber evidence="2">3.6.4.13</ecNumber>
    </recommendedName>
</protein>
<feature type="compositionally biased region" description="Gly residues" evidence="11">
    <location>
        <begin position="70"/>
        <end position="85"/>
    </location>
</feature>
<proteinExistence type="inferred from homology"/>
<dbReference type="CDD" id="cd18787">
    <property type="entry name" value="SF2_C_DEAD"/>
    <property type="match status" value="1"/>
</dbReference>
<keyword evidence="3 10" id="KW-0547">Nucleotide-binding</keyword>
<keyword evidence="8" id="KW-0862">Zinc</keyword>
<accession>A0AAU9WXR9</accession>
<dbReference type="SMART" id="SM00490">
    <property type="entry name" value="HELICc"/>
    <property type="match status" value="1"/>
</dbReference>
<dbReference type="InterPro" id="IPR001878">
    <property type="entry name" value="Znf_CCHC"/>
</dbReference>
<evidence type="ECO:0000256" key="6">
    <source>
        <dbReference type="ARBA" id="ARBA00022840"/>
    </source>
</evidence>
<dbReference type="EMBL" id="CALNXJ010000024">
    <property type="protein sequence ID" value="CAH3129657.1"/>
    <property type="molecule type" value="Genomic_DNA"/>
</dbReference>
<evidence type="ECO:0000313" key="16">
    <source>
        <dbReference type="EMBL" id="CAH3129657.1"/>
    </source>
</evidence>
<dbReference type="Proteomes" id="UP001159428">
    <property type="component" value="Unassembled WGS sequence"/>
</dbReference>
<evidence type="ECO:0000259" key="14">
    <source>
        <dbReference type="PROSITE" id="PS51194"/>
    </source>
</evidence>
<gene>
    <name evidence="16" type="ORF">PMEA_00013626</name>
</gene>
<feature type="compositionally biased region" description="Polar residues" evidence="11">
    <location>
        <begin position="704"/>
        <end position="723"/>
    </location>
</feature>
<dbReference type="PROSITE" id="PS51195">
    <property type="entry name" value="Q_MOTIF"/>
    <property type="match status" value="1"/>
</dbReference>
<comment type="catalytic activity">
    <reaction evidence="7">
        <text>ATP + H2O = ADP + phosphate + H(+)</text>
        <dbReference type="Rhea" id="RHEA:13065"/>
        <dbReference type="ChEBI" id="CHEBI:15377"/>
        <dbReference type="ChEBI" id="CHEBI:15378"/>
        <dbReference type="ChEBI" id="CHEBI:30616"/>
        <dbReference type="ChEBI" id="CHEBI:43474"/>
        <dbReference type="ChEBI" id="CHEBI:456216"/>
        <dbReference type="EC" id="3.6.4.13"/>
    </reaction>
</comment>
<keyword evidence="6 10" id="KW-0067">ATP-binding</keyword>
<dbReference type="Gene3D" id="4.10.60.10">
    <property type="entry name" value="Zinc finger, CCHC-type"/>
    <property type="match status" value="1"/>
</dbReference>
<dbReference type="InterPro" id="IPR036875">
    <property type="entry name" value="Znf_CCHC_sf"/>
</dbReference>
<evidence type="ECO:0000259" key="12">
    <source>
        <dbReference type="PROSITE" id="PS50158"/>
    </source>
</evidence>
<dbReference type="InterPro" id="IPR011545">
    <property type="entry name" value="DEAD/DEAH_box_helicase_dom"/>
</dbReference>
<keyword evidence="5 10" id="KW-0347">Helicase</keyword>
<evidence type="ECO:0000256" key="7">
    <source>
        <dbReference type="ARBA" id="ARBA00047984"/>
    </source>
</evidence>
<evidence type="ECO:0000256" key="3">
    <source>
        <dbReference type="ARBA" id="ARBA00022741"/>
    </source>
</evidence>
<dbReference type="Pfam" id="PF00270">
    <property type="entry name" value="DEAD"/>
    <property type="match status" value="1"/>
</dbReference>
<keyword evidence="8" id="KW-0863">Zinc-finger</keyword>
<dbReference type="PROSITE" id="PS51192">
    <property type="entry name" value="HELICASE_ATP_BIND_1"/>
    <property type="match status" value="1"/>
</dbReference>
<dbReference type="Gene3D" id="3.40.50.300">
    <property type="entry name" value="P-loop containing nucleotide triphosphate hydrolases"/>
    <property type="match status" value="2"/>
</dbReference>
<dbReference type="InterPro" id="IPR014001">
    <property type="entry name" value="Helicase_ATP-bd"/>
</dbReference>
<feature type="compositionally biased region" description="Gly residues" evidence="11">
    <location>
        <begin position="15"/>
        <end position="27"/>
    </location>
</feature>
<dbReference type="InterPro" id="IPR000629">
    <property type="entry name" value="RNA-helicase_DEAD-box_CS"/>
</dbReference>
<feature type="region of interest" description="Disordered" evidence="11">
    <location>
        <begin position="1"/>
        <end position="189"/>
    </location>
</feature>
<keyword evidence="17" id="KW-1185">Reference proteome</keyword>
<feature type="compositionally biased region" description="Gly residues" evidence="11">
    <location>
        <begin position="96"/>
        <end position="118"/>
    </location>
</feature>